<feature type="compositionally biased region" description="Basic residues" evidence="1">
    <location>
        <begin position="139"/>
        <end position="150"/>
    </location>
</feature>
<sequence length="150" mass="17466">MLSVEDHVDQMPHPSSRPFPNNIPWHPGFCVARTDERSLICYHNEQAANRVGRHLPRTRLDGGFRSFWKHWRTNDSLLHPAANDQRRKEQYFGTLADMPSYRTMRGLTYVLKEESVEDLITDSLPLVSGGMRSSTVRPLTRKHRSKLLER</sequence>
<name>A0A0N5AEL0_9BILA</name>
<organism evidence="2 3">
    <name type="scientific">Syphacia muris</name>
    <dbReference type="NCBI Taxonomy" id="451379"/>
    <lineage>
        <taxon>Eukaryota</taxon>
        <taxon>Metazoa</taxon>
        <taxon>Ecdysozoa</taxon>
        <taxon>Nematoda</taxon>
        <taxon>Chromadorea</taxon>
        <taxon>Rhabditida</taxon>
        <taxon>Spirurina</taxon>
        <taxon>Oxyuridomorpha</taxon>
        <taxon>Oxyuroidea</taxon>
        <taxon>Oxyuridae</taxon>
        <taxon>Syphacia</taxon>
    </lineage>
</organism>
<protein>
    <submittedName>
        <fullName evidence="3">PAS_4 domain-containing protein</fullName>
    </submittedName>
</protein>
<feature type="region of interest" description="Disordered" evidence="1">
    <location>
        <begin position="131"/>
        <end position="150"/>
    </location>
</feature>
<proteinExistence type="predicted"/>
<evidence type="ECO:0000256" key="1">
    <source>
        <dbReference type="SAM" id="MobiDB-lite"/>
    </source>
</evidence>
<dbReference type="WBParaSite" id="SMUV_0000267301-mRNA-1">
    <property type="protein sequence ID" value="SMUV_0000267301-mRNA-1"/>
    <property type="gene ID" value="SMUV_0000267301"/>
</dbReference>
<dbReference type="Proteomes" id="UP000046393">
    <property type="component" value="Unplaced"/>
</dbReference>
<dbReference type="AlphaFoldDB" id="A0A0N5AEL0"/>
<accession>A0A0N5AEL0</accession>
<evidence type="ECO:0000313" key="2">
    <source>
        <dbReference type="Proteomes" id="UP000046393"/>
    </source>
</evidence>
<keyword evidence="2" id="KW-1185">Reference proteome</keyword>
<reference evidence="3" key="1">
    <citation type="submission" date="2017-02" db="UniProtKB">
        <authorList>
            <consortium name="WormBaseParasite"/>
        </authorList>
    </citation>
    <scope>IDENTIFICATION</scope>
</reference>
<evidence type="ECO:0000313" key="3">
    <source>
        <dbReference type="WBParaSite" id="SMUV_0000267301-mRNA-1"/>
    </source>
</evidence>